<dbReference type="AlphaFoldDB" id="S9UX42"/>
<organism evidence="1 2">
    <name type="scientific">Strigomonas culicis</name>
    <dbReference type="NCBI Taxonomy" id="28005"/>
    <lineage>
        <taxon>Eukaryota</taxon>
        <taxon>Discoba</taxon>
        <taxon>Euglenozoa</taxon>
        <taxon>Kinetoplastea</taxon>
        <taxon>Metakinetoplastina</taxon>
        <taxon>Trypanosomatida</taxon>
        <taxon>Trypanosomatidae</taxon>
        <taxon>Strigomonadinae</taxon>
        <taxon>Strigomonas</taxon>
    </lineage>
</organism>
<gene>
    <name evidence="1" type="ORF">STCU_12357</name>
</gene>
<comment type="caution">
    <text evidence="1">The sequence shown here is derived from an EMBL/GenBank/DDBJ whole genome shotgun (WGS) entry which is preliminary data.</text>
</comment>
<keyword evidence="2" id="KW-1185">Reference proteome</keyword>
<name>S9UX42_9TRYP</name>
<sequence length="345" mass="38467">MNRMSVSVDLLSHNGDCICKLLIQDPFFVKTVHMSCVSGDEKALRTARRDEKGCCEPLSIEKLVALIERSLTRRQTETRTTCKGQSGGGEETAPHAWCTSRYNSSPLAPDDETMRTLIEDETHIAYVLYHLMDAQHSSILFFDIARCGYDMPRRVMQTSNVDGAHRYFTLKDYSYIFQLCVLLFRRVYQDKVAPLVCKNLFYCGGVNLKDLFSYHQAVQRAFHTPSNDAEWTYLTMSLRASTNEACSGPVGKVHSPGAGSGRSTVTVHVEHTPVSAADADGDSVWFHKNVERDPYIFRSGAAADSTLSVVSGRECIFQRHSEDVAAEVPHDSIVISDGGGHRNEE</sequence>
<accession>S9UX42</accession>
<evidence type="ECO:0000313" key="2">
    <source>
        <dbReference type="Proteomes" id="UP000015354"/>
    </source>
</evidence>
<dbReference type="EMBL" id="ATMH01012617">
    <property type="protein sequence ID" value="EPY15080.1"/>
    <property type="molecule type" value="Genomic_DNA"/>
</dbReference>
<evidence type="ECO:0000313" key="1">
    <source>
        <dbReference type="EMBL" id="EPY15080.1"/>
    </source>
</evidence>
<proteinExistence type="predicted"/>
<dbReference type="Proteomes" id="UP000015354">
    <property type="component" value="Unassembled WGS sequence"/>
</dbReference>
<protein>
    <submittedName>
        <fullName evidence="1">Uncharacterized protein</fullName>
    </submittedName>
</protein>
<reference evidence="1 2" key="1">
    <citation type="journal article" date="2013" name="PLoS ONE">
        <title>Predicting the Proteins of Angomonas deanei, Strigomonas culicis and Their Respective Endosymbionts Reveals New Aspects of the Trypanosomatidae Family.</title>
        <authorList>
            <person name="Motta M.C."/>
            <person name="Martins A.C."/>
            <person name="de Souza S.S."/>
            <person name="Catta-Preta C.M."/>
            <person name="Silva R."/>
            <person name="Klein C.C."/>
            <person name="de Almeida L.G."/>
            <person name="de Lima Cunha O."/>
            <person name="Ciapina L.P."/>
            <person name="Brocchi M."/>
            <person name="Colabardini A.C."/>
            <person name="de Araujo Lima B."/>
            <person name="Machado C.R."/>
            <person name="de Almeida Soares C.M."/>
            <person name="Probst C.M."/>
            <person name="de Menezes C.B."/>
            <person name="Thompson C.E."/>
            <person name="Bartholomeu D.C."/>
            <person name="Gradia D.F."/>
            <person name="Pavoni D.P."/>
            <person name="Grisard E.C."/>
            <person name="Fantinatti-Garboggini F."/>
            <person name="Marchini F.K."/>
            <person name="Rodrigues-Luiz G.F."/>
            <person name="Wagner G."/>
            <person name="Goldman G.H."/>
            <person name="Fietto J.L."/>
            <person name="Elias M.C."/>
            <person name="Goldman M.H."/>
            <person name="Sagot M.F."/>
            <person name="Pereira M."/>
            <person name="Stoco P.H."/>
            <person name="de Mendonca-Neto R.P."/>
            <person name="Teixeira S.M."/>
            <person name="Maciel T.E."/>
            <person name="de Oliveira Mendes T.A."/>
            <person name="Urmenyi T.P."/>
            <person name="de Souza W."/>
            <person name="Schenkman S."/>
            <person name="de Vasconcelos A.T."/>
        </authorList>
    </citation>
    <scope>NUCLEOTIDE SEQUENCE [LARGE SCALE GENOMIC DNA]</scope>
</reference>